<gene>
    <name evidence="5" type="ORF">F4X14_10595</name>
</gene>
<comment type="similarity">
    <text evidence="1">Belongs to the P-Pant transferase superfamily. Gsp/Sfp/HetI/AcpT family.</text>
</comment>
<feature type="domain" description="4'-phosphopantetheinyl transferase N-terminal" evidence="4">
    <location>
        <begin position="46"/>
        <end position="128"/>
    </location>
</feature>
<dbReference type="Pfam" id="PF01648">
    <property type="entry name" value="ACPS"/>
    <property type="match status" value="1"/>
</dbReference>
<keyword evidence="2 5" id="KW-0808">Transferase</keyword>
<dbReference type="SUPFAM" id="SSF56214">
    <property type="entry name" value="4'-phosphopantetheinyl transferase"/>
    <property type="match status" value="2"/>
</dbReference>
<reference evidence="5" key="1">
    <citation type="submission" date="2019-09" db="EMBL/GenBank/DDBJ databases">
        <title>Characterisation of the sponge microbiome using genome-centric metagenomics.</title>
        <authorList>
            <person name="Engelberts J.P."/>
            <person name="Robbins S.J."/>
            <person name="De Goeij J.M."/>
            <person name="Aranda M."/>
            <person name="Bell S.C."/>
            <person name="Webster N.S."/>
        </authorList>
    </citation>
    <scope>NUCLEOTIDE SEQUENCE</scope>
    <source>
        <strain evidence="5">SB0661_bin_32</strain>
    </source>
</reference>
<dbReference type="AlphaFoldDB" id="A0A6B1D669"/>
<proteinExistence type="inferred from homology"/>
<protein>
    <submittedName>
        <fullName evidence="5">4'-phosphopantetheinyl transferase superfamily protein</fullName>
    </submittedName>
</protein>
<comment type="caution">
    <text evidence="5">The sequence shown here is derived from an EMBL/GenBank/DDBJ whole genome shotgun (WGS) entry which is preliminary data.</text>
</comment>
<evidence type="ECO:0000256" key="2">
    <source>
        <dbReference type="ARBA" id="ARBA00022679"/>
    </source>
</evidence>
<evidence type="ECO:0000313" key="5">
    <source>
        <dbReference type="EMBL" id="MYC95410.1"/>
    </source>
</evidence>
<organism evidence="5">
    <name type="scientific">Caldilineaceae bacterium SB0661_bin_32</name>
    <dbReference type="NCBI Taxonomy" id="2605255"/>
    <lineage>
        <taxon>Bacteria</taxon>
        <taxon>Bacillati</taxon>
        <taxon>Chloroflexota</taxon>
        <taxon>Caldilineae</taxon>
        <taxon>Caldilineales</taxon>
        <taxon>Caldilineaceae</taxon>
    </lineage>
</organism>
<sequence>MERAPRSPLIRTETRHCIWSDCGAPPLDGTVLHVWTWNLDVDQRRLSRYEEVLSTEEWRRVRRYASHLPARRFIVRRGMLRCILGQYLDQPPQDVRFVYNPHGKPLLAPEISTDLHFSLSDSGVLAVLGVGIGEPPGIDIERLRPIPLAGGRESHDLPPREVENFERVAEPELSHEFLRAWTRREATAKAEGAGLQLLSGKVDLDDLAVLQAHDSDEASAHRKRGCHLHQLALPEGYVGSLATRQKLLEICYCFLD</sequence>
<dbReference type="Pfam" id="PF22624">
    <property type="entry name" value="AASDHPPT_N"/>
    <property type="match status" value="1"/>
</dbReference>
<dbReference type="GO" id="GO:0008897">
    <property type="term" value="F:holo-[acyl-carrier-protein] synthase activity"/>
    <property type="evidence" value="ECO:0007669"/>
    <property type="project" value="InterPro"/>
</dbReference>
<evidence type="ECO:0000256" key="1">
    <source>
        <dbReference type="ARBA" id="ARBA00010990"/>
    </source>
</evidence>
<dbReference type="Gene3D" id="3.90.470.20">
    <property type="entry name" value="4'-phosphopantetheinyl transferase domain"/>
    <property type="match status" value="2"/>
</dbReference>
<feature type="domain" description="4'-phosphopantetheinyl transferase" evidence="3">
    <location>
        <begin position="137"/>
        <end position="220"/>
    </location>
</feature>
<dbReference type="EMBL" id="VXMH01000055">
    <property type="protein sequence ID" value="MYC95410.1"/>
    <property type="molecule type" value="Genomic_DNA"/>
</dbReference>
<evidence type="ECO:0000259" key="3">
    <source>
        <dbReference type="Pfam" id="PF01648"/>
    </source>
</evidence>
<dbReference type="InterPro" id="IPR050559">
    <property type="entry name" value="P-Pant_transferase_sf"/>
</dbReference>
<dbReference type="GO" id="GO:0005829">
    <property type="term" value="C:cytosol"/>
    <property type="evidence" value="ECO:0007669"/>
    <property type="project" value="TreeGrafter"/>
</dbReference>
<accession>A0A6B1D669</accession>
<name>A0A6B1D669_9CHLR</name>
<dbReference type="GO" id="GO:0000287">
    <property type="term" value="F:magnesium ion binding"/>
    <property type="evidence" value="ECO:0007669"/>
    <property type="project" value="InterPro"/>
</dbReference>
<dbReference type="InterPro" id="IPR055066">
    <property type="entry name" value="AASDHPPT_N"/>
</dbReference>
<dbReference type="InterPro" id="IPR037143">
    <property type="entry name" value="4-PPantetheinyl_Trfase_dom_sf"/>
</dbReference>
<dbReference type="GO" id="GO:0019878">
    <property type="term" value="P:lysine biosynthetic process via aminoadipic acid"/>
    <property type="evidence" value="ECO:0007669"/>
    <property type="project" value="TreeGrafter"/>
</dbReference>
<dbReference type="PANTHER" id="PTHR12215:SF10">
    <property type="entry name" value="L-AMINOADIPATE-SEMIALDEHYDE DEHYDROGENASE-PHOSPHOPANTETHEINYL TRANSFERASE"/>
    <property type="match status" value="1"/>
</dbReference>
<dbReference type="InterPro" id="IPR008278">
    <property type="entry name" value="4-PPantetheinyl_Trfase_dom"/>
</dbReference>
<dbReference type="PANTHER" id="PTHR12215">
    <property type="entry name" value="PHOSPHOPANTETHEINE TRANSFERASE"/>
    <property type="match status" value="1"/>
</dbReference>
<evidence type="ECO:0000259" key="4">
    <source>
        <dbReference type="Pfam" id="PF22624"/>
    </source>
</evidence>